<evidence type="ECO:0000313" key="7">
    <source>
        <dbReference type="Proteomes" id="UP000289220"/>
    </source>
</evidence>
<evidence type="ECO:0000256" key="1">
    <source>
        <dbReference type="ARBA" id="ARBA00008857"/>
    </source>
</evidence>
<feature type="domain" description="Core-binding (CB)" evidence="5">
    <location>
        <begin position="149"/>
        <end position="233"/>
    </location>
</feature>
<dbReference type="EMBL" id="UXHF01000040">
    <property type="protein sequence ID" value="VDC50564.1"/>
    <property type="molecule type" value="Genomic_DNA"/>
</dbReference>
<dbReference type="PANTHER" id="PTHR30629:SF2">
    <property type="entry name" value="PROPHAGE INTEGRASE INTS-RELATED"/>
    <property type="match status" value="1"/>
</dbReference>
<evidence type="ECO:0000256" key="3">
    <source>
        <dbReference type="ARBA" id="ARBA00023172"/>
    </source>
</evidence>
<gene>
    <name evidence="6" type="ORF">BREV_BREV_02052</name>
</gene>
<dbReference type="PANTHER" id="PTHR30629">
    <property type="entry name" value="PROPHAGE INTEGRASE"/>
    <property type="match status" value="1"/>
</dbReference>
<dbReference type="GO" id="GO:0003677">
    <property type="term" value="F:DNA binding"/>
    <property type="evidence" value="ECO:0007669"/>
    <property type="project" value="UniProtKB-UniRule"/>
</dbReference>
<dbReference type="SUPFAM" id="SSF56349">
    <property type="entry name" value="DNA breaking-rejoining enzymes"/>
    <property type="match status" value="1"/>
</dbReference>
<evidence type="ECO:0000256" key="2">
    <source>
        <dbReference type="ARBA" id="ARBA00022908"/>
    </source>
</evidence>
<evidence type="ECO:0000313" key="6">
    <source>
        <dbReference type="EMBL" id="VDC50564.1"/>
    </source>
</evidence>
<dbReference type="GO" id="GO:0006310">
    <property type="term" value="P:DNA recombination"/>
    <property type="evidence" value="ECO:0007669"/>
    <property type="project" value="UniProtKB-KW"/>
</dbReference>
<evidence type="ECO:0000256" key="4">
    <source>
        <dbReference type="PROSITE-ProRule" id="PRU01248"/>
    </source>
</evidence>
<dbReference type="GO" id="GO:0015074">
    <property type="term" value="P:DNA integration"/>
    <property type="evidence" value="ECO:0007669"/>
    <property type="project" value="UniProtKB-KW"/>
</dbReference>
<dbReference type="Gene3D" id="3.30.160.390">
    <property type="entry name" value="Integrase, DNA-binding domain"/>
    <property type="match status" value="1"/>
</dbReference>
<comment type="caution">
    <text evidence="6">The sequence shown here is derived from an EMBL/GenBank/DDBJ whole genome shotgun (WGS) entry which is preliminary data.</text>
</comment>
<dbReference type="InterPro" id="IPR013762">
    <property type="entry name" value="Integrase-like_cat_sf"/>
</dbReference>
<reference evidence="6 7" key="1">
    <citation type="submission" date="2018-11" db="EMBL/GenBank/DDBJ databases">
        <authorList>
            <person name="Peiro R."/>
            <person name="Begona"/>
            <person name="Cbmso G."/>
            <person name="Lopez M."/>
            <person name="Gonzalez S."/>
            <person name="Sacristan E."/>
            <person name="Castillo E."/>
        </authorList>
    </citation>
    <scope>NUCLEOTIDE SEQUENCE [LARGE SCALE GENOMIC DNA]</scope>
    <source>
        <strain evidence="6">Brev_genome</strain>
    </source>
</reference>
<keyword evidence="2" id="KW-0229">DNA integration</keyword>
<dbReference type="AlphaFoldDB" id="A0A7Z8Y4L5"/>
<proteinExistence type="inferred from homology"/>
<dbReference type="Pfam" id="PF13356">
    <property type="entry name" value="Arm-DNA-bind_3"/>
    <property type="match status" value="1"/>
</dbReference>
<sequence>MLPPGVNFTVFLTVFLAPISPFFTRKSQQMSNLRLTLTDKNLIGLPLARDRPYIARDTDLGGFFVVVGKTSKTFTIQADLHGEDGARTTIRMAVGEVGSINSREARSRAKALIGRIGKGEDPRPPKVKKVKPLPAEIDGAPITSPDGVPTLGEAWRRFRASHLLRKKRAEGTLRGYTDHMERLFADWLDRPLSEFGDAPLLVTDRHDLITQNNGPAIANGAMRSFRSVYNHARKTCRKLPAENPVSAVDWNPEHRKDTAMGVADLPAWFEQLAKIQNPIRREFHLFLLLSGSRPEVMKNVRIADLDLRERVLRLTKPKGGEAKAFDIPLSRTMMECVFRLRRIGPIIYPNSGRTWLFPSDAPSGHLQEHKEKRGVLSHWGNDLRQTYRTLGQAAEVSEVDMHLLMNHSLPGVNAGYITRSKLMRDHLRAQQEKLSRFILGAAVGRGRRPSDDLSRWLNSTSRALLEDLMAENPDVARLKGGSRAALRKLEVQAARLAVHALPSVLIDAPSRRSRAGRTRLGRAAAETQRVTR</sequence>
<dbReference type="InterPro" id="IPR025166">
    <property type="entry name" value="Integrase_DNA_bind_dom"/>
</dbReference>
<keyword evidence="3" id="KW-0233">DNA recombination</keyword>
<dbReference type="PROSITE" id="PS51900">
    <property type="entry name" value="CB"/>
    <property type="match status" value="1"/>
</dbReference>
<keyword evidence="7" id="KW-1185">Reference proteome</keyword>
<organism evidence="6 7">
    <name type="scientific">Brevundimonas mediterranea</name>
    <dbReference type="NCBI Taxonomy" id="74329"/>
    <lineage>
        <taxon>Bacteria</taxon>
        <taxon>Pseudomonadati</taxon>
        <taxon>Pseudomonadota</taxon>
        <taxon>Alphaproteobacteria</taxon>
        <taxon>Caulobacterales</taxon>
        <taxon>Caulobacteraceae</taxon>
        <taxon>Brevundimonas</taxon>
    </lineage>
</organism>
<dbReference type="InterPro" id="IPR011010">
    <property type="entry name" value="DNA_brk_join_enz"/>
</dbReference>
<dbReference type="Gene3D" id="1.10.443.10">
    <property type="entry name" value="Intergrase catalytic core"/>
    <property type="match status" value="1"/>
</dbReference>
<dbReference type="InterPro" id="IPR044068">
    <property type="entry name" value="CB"/>
</dbReference>
<comment type="similarity">
    <text evidence="1">Belongs to the 'phage' integrase family.</text>
</comment>
<evidence type="ECO:0000259" key="5">
    <source>
        <dbReference type="PROSITE" id="PS51900"/>
    </source>
</evidence>
<dbReference type="Proteomes" id="UP000289220">
    <property type="component" value="Unassembled WGS sequence"/>
</dbReference>
<protein>
    <recommendedName>
        <fullName evidence="5">Core-binding (CB) domain-containing protein</fullName>
    </recommendedName>
</protein>
<dbReference type="InterPro" id="IPR038488">
    <property type="entry name" value="Integrase_DNA-bd_sf"/>
</dbReference>
<keyword evidence="4" id="KW-0238">DNA-binding</keyword>
<name>A0A7Z8Y4L5_9CAUL</name>
<dbReference type="InterPro" id="IPR050808">
    <property type="entry name" value="Phage_Integrase"/>
</dbReference>
<accession>A0A7Z8Y4L5</accession>